<evidence type="ECO:0000313" key="2">
    <source>
        <dbReference type="EMBL" id="RGE45393.1"/>
    </source>
</evidence>
<dbReference type="InterPro" id="IPR012902">
    <property type="entry name" value="N_methyl_site"/>
</dbReference>
<protein>
    <submittedName>
        <fullName evidence="2">Type IV pilus modification protein PilV</fullName>
    </submittedName>
</protein>
<dbReference type="EMBL" id="QURR01000009">
    <property type="protein sequence ID" value="RGE45393.1"/>
    <property type="molecule type" value="Genomic_DNA"/>
</dbReference>
<name>A0A373FMM1_COMTE</name>
<reference evidence="2 3" key="1">
    <citation type="submission" date="2018-08" db="EMBL/GenBank/DDBJ databases">
        <title>Comamonas testosteroni strain SWCO2.</title>
        <authorList>
            <person name="Jiang N."/>
            <person name="Zhang X.Z."/>
        </authorList>
    </citation>
    <scope>NUCLEOTIDE SEQUENCE [LARGE SCALE GENOMIC DNA]</scope>
    <source>
        <strain evidence="2 3">SWCO2</strain>
    </source>
</reference>
<keyword evidence="1" id="KW-0472">Membrane</keyword>
<evidence type="ECO:0000313" key="3">
    <source>
        <dbReference type="Proteomes" id="UP000261948"/>
    </source>
</evidence>
<dbReference type="AlphaFoldDB" id="A0A373FMM1"/>
<keyword evidence="1" id="KW-1133">Transmembrane helix</keyword>
<dbReference type="InterPro" id="IPR013362">
    <property type="entry name" value="Pilus_4_PilV"/>
</dbReference>
<dbReference type="Pfam" id="PF07963">
    <property type="entry name" value="N_methyl"/>
    <property type="match status" value="1"/>
</dbReference>
<evidence type="ECO:0000256" key="1">
    <source>
        <dbReference type="SAM" id="Phobius"/>
    </source>
</evidence>
<proteinExistence type="predicted"/>
<sequence length="190" mass="20513">MTIFRGSPSHLSMQSRRSRQRGVGLIEVLIAVLLVSFAVLGAVAMHVRTVEFTTDTQQRQMASDIASSLMETMRSDYKNTLDAKGMPRSDLGGYAKAPGAAFGTVEPADCTVPNVADPAKRRNCWGLRATQLMPSLTTALMTQQFAVTADTGTGVVTVTVAWPVRTGQCMSANTKDANNEYCTFSLQSRL</sequence>
<dbReference type="Proteomes" id="UP000261948">
    <property type="component" value="Unassembled WGS sequence"/>
</dbReference>
<dbReference type="NCBIfam" id="TIGR02523">
    <property type="entry name" value="type_IV_pilV"/>
    <property type="match status" value="1"/>
</dbReference>
<accession>A0A373FMM1</accession>
<keyword evidence="1" id="KW-0812">Transmembrane</keyword>
<organism evidence="2 3">
    <name type="scientific">Comamonas testosteroni</name>
    <name type="common">Pseudomonas testosteroni</name>
    <dbReference type="NCBI Taxonomy" id="285"/>
    <lineage>
        <taxon>Bacteria</taxon>
        <taxon>Pseudomonadati</taxon>
        <taxon>Pseudomonadota</taxon>
        <taxon>Betaproteobacteria</taxon>
        <taxon>Burkholderiales</taxon>
        <taxon>Comamonadaceae</taxon>
        <taxon>Comamonas</taxon>
    </lineage>
</organism>
<dbReference type="OrthoDB" id="8859076at2"/>
<gene>
    <name evidence="2" type="primary">pilV</name>
    <name evidence="2" type="ORF">DZC30_08990</name>
</gene>
<feature type="transmembrane region" description="Helical" evidence="1">
    <location>
        <begin position="21"/>
        <end position="45"/>
    </location>
</feature>
<comment type="caution">
    <text evidence="2">The sequence shown here is derived from an EMBL/GenBank/DDBJ whole genome shotgun (WGS) entry which is preliminary data.</text>
</comment>
<keyword evidence="3" id="KW-1185">Reference proteome</keyword>